<dbReference type="GO" id="GO:0005802">
    <property type="term" value="C:trans-Golgi network"/>
    <property type="evidence" value="ECO:0007669"/>
    <property type="project" value="TreeGrafter"/>
</dbReference>
<dbReference type="Pfam" id="PF02157">
    <property type="entry name" value="Man-6-P_recep"/>
    <property type="match status" value="1"/>
</dbReference>
<accession>A0AAV3XYZ0</accession>
<keyword evidence="2" id="KW-0472">Membrane</keyword>
<reference evidence="4 5" key="1">
    <citation type="journal article" date="2021" name="Elife">
        <title>Chloroplast acquisition without the gene transfer in kleptoplastic sea slugs, Plakobranchus ocellatus.</title>
        <authorList>
            <person name="Maeda T."/>
            <person name="Takahashi S."/>
            <person name="Yoshida T."/>
            <person name="Shimamura S."/>
            <person name="Takaki Y."/>
            <person name="Nagai Y."/>
            <person name="Toyoda A."/>
            <person name="Suzuki Y."/>
            <person name="Arimoto A."/>
            <person name="Ishii H."/>
            <person name="Satoh N."/>
            <person name="Nishiyama T."/>
            <person name="Hasebe M."/>
            <person name="Maruyama T."/>
            <person name="Minagawa J."/>
            <person name="Obokata J."/>
            <person name="Shigenobu S."/>
        </authorList>
    </citation>
    <scope>NUCLEOTIDE SEQUENCE [LARGE SCALE GENOMIC DNA]</scope>
</reference>
<gene>
    <name evidence="4" type="ORF">PoB_000186200</name>
</gene>
<dbReference type="PANTHER" id="PTHR15071">
    <property type="entry name" value="MANNOSE-6-PHOSPHATE RECEPTOR FAMILY MEMBER"/>
    <property type="match status" value="1"/>
</dbReference>
<dbReference type="GO" id="GO:0000139">
    <property type="term" value="C:Golgi membrane"/>
    <property type="evidence" value="ECO:0007669"/>
    <property type="project" value="UniProtKB-SubCell"/>
</dbReference>
<dbReference type="Pfam" id="PF00878">
    <property type="entry name" value="CIMR"/>
    <property type="match status" value="1"/>
</dbReference>
<dbReference type="PANTHER" id="PTHR15071:SF0">
    <property type="entry name" value="MANNOSE 6-PHOSPHATE RECEPTOR-LIKE PROTEIN 1"/>
    <property type="match status" value="1"/>
</dbReference>
<feature type="transmembrane region" description="Helical" evidence="2">
    <location>
        <begin position="186"/>
        <end position="209"/>
    </location>
</feature>
<dbReference type="InterPro" id="IPR000479">
    <property type="entry name" value="CIMR_rpt"/>
</dbReference>
<sequence length="254" mass="28043">MYQLLITLFIILGGITSCHFVSGDACNPTETAPCTCSTENGKRISLEDLMKKRKGYPLTANDGKYTYYIQPCNRLVQISQCEKLDPTLVSCQIEDTSLTAFGLGVQNKYVVVGDPALGTVALVNQYTDSNGFVRIMRLHLHCSEEEGTLIFENQTSTVSPITYNLRLDTVFACLERPGSSSSGLSAGSVLVILFFVAIVIYLVGGTLFLKYVRKAEGKETIPNYEFWTDFPSLVKDGILFTCRGCKAESTYEKI</sequence>
<evidence type="ECO:0000256" key="1">
    <source>
        <dbReference type="ARBA" id="ARBA00023180"/>
    </source>
</evidence>
<keyword evidence="2" id="KW-1133">Transmembrane helix</keyword>
<dbReference type="EMBL" id="BLXT01000264">
    <property type="protein sequence ID" value="GFN75356.1"/>
    <property type="molecule type" value="Genomic_DNA"/>
</dbReference>
<comment type="caution">
    <text evidence="4">The sequence shown here is derived from an EMBL/GenBank/DDBJ whole genome shotgun (WGS) entry which is preliminary data.</text>
</comment>
<dbReference type="Gene3D" id="2.70.130.10">
    <property type="entry name" value="Mannose-6-phosphate receptor binding domain"/>
    <property type="match status" value="1"/>
</dbReference>
<keyword evidence="3" id="KW-0732">Signal</keyword>
<feature type="signal peptide" evidence="3">
    <location>
        <begin position="1"/>
        <end position="23"/>
    </location>
</feature>
<dbReference type="SUPFAM" id="SSF50911">
    <property type="entry name" value="Mannose 6-phosphate receptor domain"/>
    <property type="match status" value="1"/>
</dbReference>
<keyword evidence="1" id="KW-0325">Glycoprotein</keyword>
<keyword evidence="4" id="KW-0675">Receptor</keyword>
<protein>
    <submittedName>
        <fullName evidence="4">Cation-dependent mannose-6-phosphate receptor</fullName>
    </submittedName>
</protein>
<feature type="chain" id="PRO_5043472622" evidence="3">
    <location>
        <begin position="24"/>
        <end position="254"/>
    </location>
</feature>
<organism evidence="4 5">
    <name type="scientific">Plakobranchus ocellatus</name>
    <dbReference type="NCBI Taxonomy" id="259542"/>
    <lineage>
        <taxon>Eukaryota</taxon>
        <taxon>Metazoa</taxon>
        <taxon>Spiralia</taxon>
        <taxon>Lophotrochozoa</taxon>
        <taxon>Mollusca</taxon>
        <taxon>Gastropoda</taxon>
        <taxon>Heterobranchia</taxon>
        <taxon>Euthyneura</taxon>
        <taxon>Panpulmonata</taxon>
        <taxon>Sacoglossa</taxon>
        <taxon>Placobranchoidea</taxon>
        <taxon>Plakobranchidae</taxon>
        <taxon>Plakobranchus</taxon>
    </lineage>
</organism>
<dbReference type="InterPro" id="IPR009011">
    <property type="entry name" value="Man6P_isomerase_rcpt-bd_dom_sf"/>
</dbReference>
<dbReference type="Proteomes" id="UP000735302">
    <property type="component" value="Unassembled WGS sequence"/>
</dbReference>
<keyword evidence="2" id="KW-0812">Transmembrane</keyword>
<evidence type="ECO:0000313" key="5">
    <source>
        <dbReference type="Proteomes" id="UP000735302"/>
    </source>
</evidence>
<evidence type="ECO:0000256" key="3">
    <source>
        <dbReference type="SAM" id="SignalP"/>
    </source>
</evidence>
<keyword evidence="5" id="KW-1185">Reference proteome</keyword>
<name>A0AAV3XYZ0_9GAST</name>
<evidence type="ECO:0000256" key="2">
    <source>
        <dbReference type="SAM" id="Phobius"/>
    </source>
</evidence>
<dbReference type="InterPro" id="IPR028927">
    <property type="entry name" value="Man-6-P_rcpt"/>
</dbReference>
<evidence type="ECO:0000313" key="4">
    <source>
        <dbReference type="EMBL" id="GFN75356.1"/>
    </source>
</evidence>
<dbReference type="AlphaFoldDB" id="A0AAV3XYZ0"/>
<proteinExistence type="predicted"/>